<dbReference type="CDD" id="cd18793">
    <property type="entry name" value="SF2_C_SNF"/>
    <property type="match status" value="1"/>
</dbReference>
<feature type="domain" description="Helicase C-terminal" evidence="8">
    <location>
        <begin position="438"/>
        <end position="588"/>
    </location>
</feature>
<dbReference type="Pfam" id="PF00271">
    <property type="entry name" value="Helicase_C"/>
    <property type="match status" value="1"/>
</dbReference>
<gene>
    <name evidence="9" type="ORF">K756_00055</name>
</gene>
<dbReference type="InterPro" id="IPR000330">
    <property type="entry name" value="SNF2_N"/>
</dbReference>
<evidence type="ECO:0000256" key="2">
    <source>
        <dbReference type="ARBA" id="ARBA00022801"/>
    </source>
</evidence>
<sequence length="950" mass="109277">MNITAYQAKYFANEILCRSENGVARISDGLFNAKVDLNPHQIDAALFALKNPLGRGVLLADEVGLGKTVEAGLVLCQLWAERKRRLLVICPAVLRKQWANELAEKFGLPCVILDKSLLKQEYQGSLPSFLQANMGKRVIIISYQYATKLANFLAGELFDCVVMDEAHKLRNAHRTSNKMGQTLRSAFDGRKKLLLTATPLQNSLMELYGLSTLLDEYLFGDEKVFRREFVNEHNMAELKSRLQTVVKRTLRKDVLEYIRYTKRHTLTQNFYPSDEEQALYQAVSDFISKEHSLALPKRQRHLIGLILRKLLASSPYAVADTLSIILKRLYTLKEQQAKQEYLLLDLRESEADLADELDEEWEDDESNDDEGLTSDDRQTLDDEIAQIEGFIAQTKQLRHDSKASSLLTALQTGFAKMAELGAAQKAIIFTESVRTQAYLYDFLIANGYANQVVSFSGANHHTDAKRVYEQWLADENNAGRITGSPQVDMRTALIDHFKNNAQIMIATEAAAEGVNLQFCSLLINYDLPWNPQRVEQRIGRCHRYGQKFDVVVINFLNQRNEADQRVLELLSEKFKLFDGVFGASDEILGRIETGLDFEKRIAHIYDSCRSAEEIKQAFDDLQKEMETQIQEAMQTASSALLDHFDEDVHERLKLQLSQSQQLLDKTSRYFWYASQFALQDYAQFDEAQKSFYLQQSPIETAQTGRYQLQQREGQTGYDYRLNHPLGEWCLEYCQQVQTDVACVQFDYSRHPTKLSVLAEHQRQSGWLWVDKLGFYGENQTQEQLVFTARTDTGEWLDEDFCRKLFSVSAQVNVDNVALPDDLQSNANQAIQGISAKQAETQMALLKQESERLDKWAEDKIKAAQEAIVEVSEKIKQVKREKNQAANLEQLANFETQLKDLEKKRRQLRANIFDVEEEIEEERDRLFARIRDKLEQQRKVEHLFAVRWVIT</sequence>
<keyword evidence="1" id="KW-0547">Nucleotide-binding</keyword>
<accession>A0A806J938</accession>
<name>A0A806J938_GLAPU</name>
<evidence type="ECO:0000259" key="7">
    <source>
        <dbReference type="PROSITE" id="PS51192"/>
    </source>
</evidence>
<keyword evidence="2" id="KW-0378">Hydrolase</keyword>
<evidence type="ECO:0000256" key="1">
    <source>
        <dbReference type="ARBA" id="ARBA00022741"/>
    </source>
</evidence>
<feature type="region of interest" description="Disordered" evidence="6">
    <location>
        <begin position="355"/>
        <end position="377"/>
    </location>
</feature>
<dbReference type="InterPro" id="IPR027417">
    <property type="entry name" value="P-loop_NTPase"/>
</dbReference>
<dbReference type="InterPro" id="IPR001650">
    <property type="entry name" value="Helicase_C-like"/>
</dbReference>
<dbReference type="InterPro" id="IPR038718">
    <property type="entry name" value="SNF2-like_sf"/>
</dbReference>
<organism evidence="9 10">
    <name type="scientific">Glaesserella parasuis ZJ0906</name>
    <dbReference type="NCBI Taxonomy" id="1322346"/>
    <lineage>
        <taxon>Bacteria</taxon>
        <taxon>Pseudomonadati</taxon>
        <taxon>Pseudomonadota</taxon>
        <taxon>Gammaproteobacteria</taxon>
        <taxon>Pasteurellales</taxon>
        <taxon>Pasteurellaceae</taxon>
        <taxon>Glaesserella</taxon>
    </lineage>
</organism>
<reference evidence="9 10" key="1">
    <citation type="journal article" date="2013" name="PLoS ONE">
        <title>Complete Genome Analysis of a Haemophilus parasuis Serovar 12 Strain from China.</title>
        <authorList>
            <person name="Li Y."/>
            <person name="Kwok A.H."/>
            <person name="Jiang J."/>
            <person name="Zou Y."/>
            <person name="Zheng F."/>
            <person name="Chen P."/>
            <person name="Hou C."/>
            <person name="Leung F.C."/>
            <person name="Jiang P."/>
        </authorList>
    </citation>
    <scope>NUCLEOTIDE SEQUENCE [LARGE SCALE GENOMIC DNA]</scope>
    <source>
        <strain evidence="9 10">ZJ0906</strain>
    </source>
</reference>
<evidence type="ECO:0000256" key="5">
    <source>
        <dbReference type="SAM" id="Coils"/>
    </source>
</evidence>
<proteinExistence type="predicted"/>
<dbReference type="PROSITE" id="PS51194">
    <property type="entry name" value="HELICASE_CTER"/>
    <property type="match status" value="1"/>
</dbReference>
<evidence type="ECO:0000313" key="10">
    <source>
        <dbReference type="Proteomes" id="UP000014672"/>
    </source>
</evidence>
<feature type="domain" description="Helicase ATP-binding" evidence="7">
    <location>
        <begin position="48"/>
        <end position="217"/>
    </location>
</feature>
<dbReference type="Pfam" id="PF00176">
    <property type="entry name" value="SNF2-rel_dom"/>
    <property type="match status" value="1"/>
</dbReference>
<dbReference type="PROSITE" id="PS51192">
    <property type="entry name" value="HELICASE_ATP_BIND_1"/>
    <property type="match status" value="1"/>
</dbReference>
<dbReference type="SUPFAM" id="SSF52540">
    <property type="entry name" value="P-loop containing nucleoside triphosphate hydrolases"/>
    <property type="match status" value="2"/>
</dbReference>
<dbReference type="SMART" id="SM00490">
    <property type="entry name" value="HELICc"/>
    <property type="match status" value="1"/>
</dbReference>
<dbReference type="GO" id="GO:0004386">
    <property type="term" value="F:helicase activity"/>
    <property type="evidence" value="ECO:0007669"/>
    <property type="project" value="UniProtKB-KW"/>
</dbReference>
<dbReference type="InterPro" id="IPR014001">
    <property type="entry name" value="Helicase_ATP-bd"/>
</dbReference>
<dbReference type="PANTHER" id="PTHR10799">
    <property type="entry name" value="SNF2/RAD54 HELICASE FAMILY"/>
    <property type="match status" value="1"/>
</dbReference>
<dbReference type="InterPro" id="IPR049730">
    <property type="entry name" value="SNF2/RAD54-like_C"/>
</dbReference>
<keyword evidence="5" id="KW-0175">Coiled coil</keyword>
<feature type="coiled-coil region" evidence="5">
    <location>
        <begin position="845"/>
        <end position="935"/>
    </location>
</feature>
<evidence type="ECO:0000259" key="8">
    <source>
        <dbReference type="PROSITE" id="PS51194"/>
    </source>
</evidence>
<evidence type="ECO:0000256" key="3">
    <source>
        <dbReference type="ARBA" id="ARBA00022806"/>
    </source>
</evidence>
<dbReference type="InterPro" id="IPR057342">
    <property type="entry name" value="DEXDc_RapA"/>
</dbReference>
<dbReference type="SMART" id="SM00487">
    <property type="entry name" value="DEXDc"/>
    <property type="match status" value="1"/>
</dbReference>
<keyword evidence="4" id="KW-0067">ATP-binding</keyword>
<dbReference type="CDD" id="cd18011">
    <property type="entry name" value="DEXDc_RapA"/>
    <property type="match status" value="1"/>
</dbReference>
<dbReference type="Gene3D" id="3.40.50.300">
    <property type="entry name" value="P-loop containing nucleotide triphosphate hydrolases"/>
    <property type="match status" value="1"/>
</dbReference>
<dbReference type="GO" id="GO:0016787">
    <property type="term" value="F:hydrolase activity"/>
    <property type="evidence" value="ECO:0007669"/>
    <property type="project" value="UniProtKB-KW"/>
</dbReference>
<evidence type="ECO:0000313" key="9">
    <source>
        <dbReference type="EMBL" id="AGO15301.1"/>
    </source>
</evidence>
<dbReference type="Gene3D" id="3.40.50.10810">
    <property type="entry name" value="Tandem AAA-ATPase domain"/>
    <property type="match status" value="1"/>
</dbReference>
<dbReference type="KEGG" id="hpaz:K756_00055"/>
<evidence type="ECO:0000256" key="6">
    <source>
        <dbReference type="SAM" id="MobiDB-lite"/>
    </source>
</evidence>
<evidence type="ECO:0000256" key="4">
    <source>
        <dbReference type="ARBA" id="ARBA00022840"/>
    </source>
</evidence>
<dbReference type="GO" id="GO:0005524">
    <property type="term" value="F:ATP binding"/>
    <property type="evidence" value="ECO:0007669"/>
    <property type="project" value="UniProtKB-KW"/>
</dbReference>
<feature type="compositionally biased region" description="Acidic residues" evidence="6">
    <location>
        <begin position="355"/>
        <end position="373"/>
    </location>
</feature>
<dbReference type="Proteomes" id="UP000014672">
    <property type="component" value="Chromosome"/>
</dbReference>
<dbReference type="AlphaFoldDB" id="A0A806J938"/>
<dbReference type="EMBL" id="CP005384">
    <property type="protein sequence ID" value="AGO15301.1"/>
    <property type="molecule type" value="Genomic_DNA"/>
</dbReference>
<protein>
    <submittedName>
        <fullName evidence="9">Superfamily II DNA/RNA helicase, SNF2 family, ATP-dependent</fullName>
    </submittedName>
</protein>
<keyword evidence="3 9" id="KW-0347">Helicase</keyword>